<evidence type="ECO:0000313" key="2">
    <source>
        <dbReference type="EMBL" id="KKK79806.1"/>
    </source>
</evidence>
<proteinExistence type="predicted"/>
<feature type="non-terminal residue" evidence="2">
    <location>
        <position position="1"/>
    </location>
</feature>
<dbReference type="AlphaFoldDB" id="A0A0F9B5F3"/>
<dbReference type="InterPro" id="IPR029062">
    <property type="entry name" value="Class_I_gatase-like"/>
</dbReference>
<evidence type="ECO:0000259" key="1">
    <source>
        <dbReference type="Pfam" id="PF00117"/>
    </source>
</evidence>
<sequence>VKNLETGSIEITCQNHGFAVDIDSLEGVAKLTHLNLNDMTSEGFSLSKKFLFSVQYHPESSPGPKDSRYLFQDFIINRFYTKKDMIKSCFSHAF</sequence>
<feature type="domain" description="Glutamine amidotransferase" evidence="1">
    <location>
        <begin position="6"/>
        <end position="75"/>
    </location>
</feature>
<dbReference type="PROSITE" id="PS51273">
    <property type="entry name" value="GATASE_TYPE_1"/>
    <property type="match status" value="1"/>
</dbReference>
<dbReference type="EMBL" id="LAZR01053861">
    <property type="protein sequence ID" value="KKK79806.1"/>
    <property type="molecule type" value="Genomic_DNA"/>
</dbReference>
<dbReference type="InterPro" id="IPR017926">
    <property type="entry name" value="GATASE"/>
</dbReference>
<organism evidence="2">
    <name type="scientific">marine sediment metagenome</name>
    <dbReference type="NCBI Taxonomy" id="412755"/>
    <lineage>
        <taxon>unclassified sequences</taxon>
        <taxon>metagenomes</taxon>
        <taxon>ecological metagenomes</taxon>
    </lineage>
</organism>
<accession>A0A0F9B5F3</accession>
<gene>
    <name evidence="2" type="ORF">LCGC14_2829820</name>
</gene>
<protein>
    <recommendedName>
        <fullName evidence="1">Glutamine amidotransferase domain-containing protein</fullName>
    </recommendedName>
</protein>
<dbReference type="SUPFAM" id="SSF52317">
    <property type="entry name" value="Class I glutamine amidotransferase-like"/>
    <property type="match status" value="1"/>
</dbReference>
<name>A0A0F9B5F3_9ZZZZ</name>
<reference evidence="2" key="1">
    <citation type="journal article" date="2015" name="Nature">
        <title>Complex archaea that bridge the gap between prokaryotes and eukaryotes.</title>
        <authorList>
            <person name="Spang A."/>
            <person name="Saw J.H."/>
            <person name="Jorgensen S.L."/>
            <person name="Zaremba-Niedzwiedzka K."/>
            <person name="Martijn J."/>
            <person name="Lind A.E."/>
            <person name="van Eijk R."/>
            <person name="Schleper C."/>
            <person name="Guy L."/>
            <person name="Ettema T.J."/>
        </authorList>
    </citation>
    <scope>NUCLEOTIDE SEQUENCE</scope>
</reference>
<dbReference type="Pfam" id="PF00117">
    <property type="entry name" value="GATase"/>
    <property type="match status" value="1"/>
</dbReference>
<dbReference type="Gene3D" id="3.40.50.880">
    <property type="match status" value="1"/>
</dbReference>
<comment type="caution">
    <text evidence="2">The sequence shown here is derived from an EMBL/GenBank/DDBJ whole genome shotgun (WGS) entry which is preliminary data.</text>
</comment>